<dbReference type="Proteomes" id="UP000034681">
    <property type="component" value="Unassembled WGS sequence"/>
</dbReference>
<accession>A0A0M2PSP8</accession>
<dbReference type="InterPro" id="IPR029787">
    <property type="entry name" value="Nucleotide_cyclase"/>
</dbReference>
<dbReference type="GO" id="GO:0005886">
    <property type="term" value="C:plasma membrane"/>
    <property type="evidence" value="ECO:0007669"/>
    <property type="project" value="TreeGrafter"/>
</dbReference>
<name>A0A0M2PSP8_PROHO</name>
<dbReference type="EMBL" id="AJTX02000010">
    <property type="protein sequence ID" value="KKI98187.1"/>
    <property type="molecule type" value="Genomic_DNA"/>
</dbReference>
<dbReference type="GO" id="GO:1902201">
    <property type="term" value="P:negative regulation of bacterial-type flagellum-dependent cell motility"/>
    <property type="evidence" value="ECO:0007669"/>
    <property type="project" value="TreeGrafter"/>
</dbReference>
<dbReference type="GO" id="GO:0052621">
    <property type="term" value="F:diguanylate cyclase activity"/>
    <property type="evidence" value="ECO:0007669"/>
    <property type="project" value="TreeGrafter"/>
</dbReference>
<dbReference type="InterPro" id="IPR050469">
    <property type="entry name" value="Diguanylate_Cyclase"/>
</dbReference>
<evidence type="ECO:0000313" key="3">
    <source>
        <dbReference type="Proteomes" id="UP000034681"/>
    </source>
</evidence>
<protein>
    <recommendedName>
        <fullName evidence="1">GGDEF domain-containing protein</fullName>
    </recommendedName>
</protein>
<feature type="domain" description="GGDEF" evidence="1">
    <location>
        <begin position="1"/>
        <end position="64"/>
    </location>
</feature>
<dbReference type="Gene3D" id="3.30.70.270">
    <property type="match status" value="1"/>
</dbReference>
<dbReference type="InterPro" id="IPR000160">
    <property type="entry name" value="GGDEF_dom"/>
</dbReference>
<dbReference type="PANTHER" id="PTHR45138:SF9">
    <property type="entry name" value="DIGUANYLATE CYCLASE DGCM-RELATED"/>
    <property type="match status" value="1"/>
</dbReference>
<dbReference type="Pfam" id="PF00990">
    <property type="entry name" value="GGDEF"/>
    <property type="match status" value="1"/>
</dbReference>
<sequence length="74" mass="8067">MAEAICQHIRALGIDHRQSQLPAKVVTVSVGGACLMPSGNLEVTVLMDAADRALYQSKHQGRDRVTWHRRGGSD</sequence>
<comment type="caution">
    <text evidence="2">The sequence shown here is derived from an EMBL/GenBank/DDBJ whole genome shotgun (WGS) entry which is preliminary data.</text>
</comment>
<evidence type="ECO:0000313" key="2">
    <source>
        <dbReference type="EMBL" id="KKI98187.1"/>
    </source>
</evidence>
<keyword evidence="3" id="KW-1185">Reference proteome</keyword>
<dbReference type="SUPFAM" id="SSF55073">
    <property type="entry name" value="Nucleotide cyclase"/>
    <property type="match status" value="1"/>
</dbReference>
<dbReference type="PANTHER" id="PTHR45138">
    <property type="entry name" value="REGULATORY COMPONENTS OF SENSORY TRANSDUCTION SYSTEM"/>
    <property type="match status" value="1"/>
</dbReference>
<proteinExistence type="predicted"/>
<dbReference type="AlphaFoldDB" id="A0A0M2PSP8"/>
<dbReference type="GO" id="GO:0043709">
    <property type="term" value="P:cell adhesion involved in single-species biofilm formation"/>
    <property type="evidence" value="ECO:0007669"/>
    <property type="project" value="TreeGrafter"/>
</dbReference>
<dbReference type="InterPro" id="IPR043128">
    <property type="entry name" value="Rev_trsase/Diguanyl_cyclase"/>
</dbReference>
<organism evidence="2 3">
    <name type="scientific">Prochlorothrix hollandica PCC 9006 = CALU 1027</name>
    <dbReference type="NCBI Taxonomy" id="317619"/>
    <lineage>
        <taxon>Bacteria</taxon>
        <taxon>Bacillati</taxon>
        <taxon>Cyanobacteriota</taxon>
        <taxon>Cyanophyceae</taxon>
        <taxon>Prochlorotrichales</taxon>
        <taxon>Prochlorotrichaceae</taxon>
        <taxon>Prochlorothrix</taxon>
    </lineage>
</organism>
<reference evidence="2" key="1">
    <citation type="submission" date="2012-04" db="EMBL/GenBank/DDBJ databases">
        <authorList>
            <person name="Borisov I.G."/>
            <person name="Ivanikova N.V."/>
            <person name="Pinevich A.V."/>
        </authorList>
    </citation>
    <scope>NUCLEOTIDE SEQUENCE</scope>
    <source>
        <strain evidence="2">CALU 1027</strain>
    </source>
</reference>
<dbReference type="eggNOG" id="COG3706">
    <property type="taxonomic scope" value="Bacteria"/>
</dbReference>
<dbReference type="STRING" id="317619.GCA_000332315_02652"/>
<evidence type="ECO:0000259" key="1">
    <source>
        <dbReference type="Pfam" id="PF00990"/>
    </source>
</evidence>
<gene>
    <name evidence="2" type="ORF">PROH_21155</name>
</gene>